<dbReference type="GO" id="GO:0005743">
    <property type="term" value="C:mitochondrial inner membrane"/>
    <property type="evidence" value="ECO:0007669"/>
    <property type="project" value="UniProtKB-SubCell"/>
</dbReference>
<evidence type="ECO:0000256" key="4">
    <source>
        <dbReference type="ARBA" id="ARBA00022792"/>
    </source>
</evidence>
<dbReference type="Proteomes" id="UP000268162">
    <property type="component" value="Unassembled WGS sequence"/>
</dbReference>
<evidence type="ECO:0000256" key="3">
    <source>
        <dbReference type="ARBA" id="ARBA00022660"/>
    </source>
</evidence>
<keyword evidence="6 9" id="KW-0249">Electron transport</keyword>
<keyword evidence="8 9" id="KW-0472">Membrane</keyword>
<dbReference type="FunFam" id="3.30.160.190:FF:000001">
    <property type="entry name" value="NADH-ubiquinone oxidoreductase 21 kDa subunit mitochondrial"/>
    <property type="match status" value="1"/>
</dbReference>
<reference evidence="12" key="1">
    <citation type="journal article" date="2018" name="Nat. Microbiol.">
        <title>Leveraging single-cell genomics to expand the fungal tree of life.</title>
        <authorList>
            <person name="Ahrendt S.R."/>
            <person name="Quandt C.A."/>
            <person name="Ciobanu D."/>
            <person name="Clum A."/>
            <person name="Salamov A."/>
            <person name="Andreopoulos B."/>
            <person name="Cheng J.F."/>
            <person name="Woyke T."/>
            <person name="Pelin A."/>
            <person name="Henrissat B."/>
            <person name="Reynolds N.K."/>
            <person name="Benny G.L."/>
            <person name="Smith M.E."/>
            <person name="James T.Y."/>
            <person name="Grigoriev I.V."/>
        </authorList>
    </citation>
    <scope>NUCLEOTIDE SEQUENCE [LARGE SCALE GENOMIC DNA]</scope>
    <source>
        <strain evidence="12">RSA 468</strain>
    </source>
</reference>
<evidence type="ECO:0000313" key="12">
    <source>
        <dbReference type="Proteomes" id="UP000268162"/>
    </source>
</evidence>
<evidence type="ECO:0000256" key="10">
    <source>
        <dbReference type="SAM" id="MobiDB-lite"/>
    </source>
</evidence>
<feature type="compositionally biased region" description="Low complexity" evidence="10">
    <location>
        <begin position="23"/>
        <end position="36"/>
    </location>
</feature>
<dbReference type="AlphaFoldDB" id="A0A4P9ZWQ0"/>
<evidence type="ECO:0000256" key="2">
    <source>
        <dbReference type="ARBA" id="ARBA00022448"/>
    </source>
</evidence>
<evidence type="ECO:0000256" key="7">
    <source>
        <dbReference type="ARBA" id="ARBA00023128"/>
    </source>
</evidence>
<protein>
    <recommendedName>
        <fullName evidence="9">NADH dehydrogenase [ubiquinone] iron-sulfur protein 4, mitochondrial</fullName>
    </recommendedName>
</protein>
<dbReference type="GO" id="GO:0022900">
    <property type="term" value="P:electron transport chain"/>
    <property type="evidence" value="ECO:0007669"/>
    <property type="project" value="InterPro"/>
</dbReference>
<evidence type="ECO:0000256" key="8">
    <source>
        <dbReference type="ARBA" id="ARBA00023136"/>
    </source>
</evidence>
<dbReference type="EMBL" id="ML002405">
    <property type="protein sequence ID" value="RKP38096.1"/>
    <property type="molecule type" value="Genomic_DNA"/>
</dbReference>
<comment type="similarity">
    <text evidence="1 9">Belongs to the complex I NDUFS4 subunit family.</text>
</comment>
<gene>
    <name evidence="11" type="ORF">BJ085DRAFT_17082</name>
</gene>
<organism evidence="11 12">
    <name type="scientific">Dimargaris cristalligena</name>
    <dbReference type="NCBI Taxonomy" id="215637"/>
    <lineage>
        <taxon>Eukaryota</taxon>
        <taxon>Fungi</taxon>
        <taxon>Fungi incertae sedis</taxon>
        <taxon>Zoopagomycota</taxon>
        <taxon>Kickxellomycotina</taxon>
        <taxon>Dimargaritomycetes</taxon>
        <taxon>Dimargaritales</taxon>
        <taxon>Dimargaritaceae</taxon>
        <taxon>Dimargaris</taxon>
    </lineage>
</organism>
<keyword evidence="3 9" id="KW-0679">Respiratory chain</keyword>
<comment type="function">
    <text evidence="9">Accessory subunit of the mitochondrial membrane respiratory chain NADH dehydrogenase (Complex I), that is believed not to be involved in catalysis. Complex I functions in the transfer of electrons from NADH to the respiratory chain. The immediate electron acceptor for the enzyme is believed to be ubiquinone.</text>
</comment>
<keyword evidence="4 9" id="KW-0999">Mitochondrion inner membrane</keyword>
<evidence type="ECO:0000313" key="11">
    <source>
        <dbReference type="EMBL" id="RKP38096.1"/>
    </source>
</evidence>
<name>A0A4P9ZWQ0_9FUNG</name>
<dbReference type="STRING" id="215637.A0A4P9ZWQ0"/>
<keyword evidence="7 9" id="KW-0496">Mitochondrion</keyword>
<proteinExistence type="inferred from homology"/>
<evidence type="ECO:0000256" key="6">
    <source>
        <dbReference type="ARBA" id="ARBA00022982"/>
    </source>
</evidence>
<keyword evidence="5 9" id="KW-0809">Transit peptide</keyword>
<feature type="region of interest" description="Disordered" evidence="10">
    <location>
        <begin position="23"/>
        <end position="48"/>
    </location>
</feature>
<dbReference type="Pfam" id="PF04800">
    <property type="entry name" value="NDUS4"/>
    <property type="match status" value="1"/>
</dbReference>
<dbReference type="PANTHER" id="PTHR12219">
    <property type="entry name" value="NADH-UBIQUINONE OXIDOREDUCTASE"/>
    <property type="match status" value="1"/>
</dbReference>
<evidence type="ECO:0000256" key="1">
    <source>
        <dbReference type="ARBA" id="ARBA00005882"/>
    </source>
</evidence>
<sequence>MVGAALRSLAPLGRLSGRTLSTSARVATTTATSGSAVEKPGRESKSVVDPTVGGALVHADVVSGAPVELHSRMVRIFKPTKSAMQSGTAATQNWRVDFDVIDHGDRWENQLMGWASSADYMQAIRMKFKTKEAAVEFAEKQGWNYYVQEPKVRAFKPKVYAENFSYSPNKLRLIRTK</sequence>
<evidence type="ECO:0000256" key="5">
    <source>
        <dbReference type="ARBA" id="ARBA00022946"/>
    </source>
</evidence>
<comment type="subcellular location">
    <subcellularLocation>
        <location evidence="9">Mitochondrion inner membrane</location>
        <topology evidence="9">Peripheral membrane protein</topology>
        <orientation evidence="9">Matrix side</orientation>
    </subcellularLocation>
</comment>
<dbReference type="Gene3D" id="3.30.160.190">
    <property type="entry name" value="atu1810 like domain"/>
    <property type="match status" value="1"/>
</dbReference>
<accession>A0A4P9ZWQ0</accession>
<keyword evidence="12" id="KW-1185">Reference proteome</keyword>
<dbReference type="PANTHER" id="PTHR12219:SF8">
    <property type="entry name" value="NADH DEHYDROGENASE [UBIQUINONE] IRON-SULFUR PROTEIN 4, MITOCHONDRIAL"/>
    <property type="match status" value="1"/>
</dbReference>
<dbReference type="InterPro" id="IPR038532">
    <property type="entry name" value="NDUFS4-like_sf"/>
</dbReference>
<keyword evidence="2 9" id="KW-0813">Transport</keyword>
<dbReference type="InterPro" id="IPR006885">
    <property type="entry name" value="NADH_UbQ_FeS_4_mit-like"/>
</dbReference>
<evidence type="ECO:0000256" key="9">
    <source>
        <dbReference type="RuleBase" id="RU367010"/>
    </source>
</evidence>